<dbReference type="Proteomes" id="UP001318860">
    <property type="component" value="Unassembled WGS sequence"/>
</dbReference>
<dbReference type="SUPFAM" id="SSF51197">
    <property type="entry name" value="Clavaminate synthase-like"/>
    <property type="match status" value="1"/>
</dbReference>
<dbReference type="PANTHER" id="PTHR47990">
    <property type="entry name" value="2-OXOGLUTARATE (2OG) AND FE(II)-DEPENDENT OXYGENASE SUPERFAMILY PROTEIN-RELATED"/>
    <property type="match status" value="1"/>
</dbReference>
<feature type="domain" description="Isopenicillin N synthase-like Fe(2+) 2OG dioxygenase" evidence="3">
    <location>
        <begin position="235"/>
        <end position="281"/>
    </location>
</feature>
<comment type="caution">
    <text evidence="5">The sequence shown here is derived from an EMBL/GenBank/DDBJ whole genome shotgun (WGS) entry which is preliminary data.</text>
</comment>
<gene>
    <name evidence="5" type="ORF">DH2020_012618</name>
</gene>
<dbReference type="Pfam" id="PF14226">
    <property type="entry name" value="DIOX_N"/>
    <property type="match status" value="1"/>
</dbReference>
<proteinExistence type="predicted"/>
<dbReference type="InterPro" id="IPR027443">
    <property type="entry name" value="IPNS-like_sf"/>
</dbReference>
<keyword evidence="2" id="KW-0408">Iron</keyword>
<organism evidence="5 6">
    <name type="scientific">Rehmannia glutinosa</name>
    <name type="common">Chinese foxglove</name>
    <dbReference type="NCBI Taxonomy" id="99300"/>
    <lineage>
        <taxon>Eukaryota</taxon>
        <taxon>Viridiplantae</taxon>
        <taxon>Streptophyta</taxon>
        <taxon>Embryophyta</taxon>
        <taxon>Tracheophyta</taxon>
        <taxon>Spermatophyta</taxon>
        <taxon>Magnoliopsida</taxon>
        <taxon>eudicotyledons</taxon>
        <taxon>Gunneridae</taxon>
        <taxon>Pentapetalae</taxon>
        <taxon>asterids</taxon>
        <taxon>lamiids</taxon>
        <taxon>Lamiales</taxon>
        <taxon>Orobanchaceae</taxon>
        <taxon>Rehmannieae</taxon>
        <taxon>Rehmannia</taxon>
    </lineage>
</organism>
<reference evidence="5 6" key="1">
    <citation type="journal article" date="2021" name="Comput. Struct. Biotechnol. J.">
        <title>De novo genome assembly of the potent medicinal plant Rehmannia glutinosa using nanopore technology.</title>
        <authorList>
            <person name="Ma L."/>
            <person name="Dong C."/>
            <person name="Song C."/>
            <person name="Wang X."/>
            <person name="Zheng X."/>
            <person name="Niu Y."/>
            <person name="Chen S."/>
            <person name="Feng W."/>
        </authorList>
    </citation>
    <scope>NUCLEOTIDE SEQUENCE [LARGE SCALE GENOMIC DNA]</scope>
    <source>
        <strain evidence="5">DH-2019</strain>
    </source>
</reference>
<keyword evidence="1" id="KW-0479">Metal-binding</keyword>
<dbReference type="InterPro" id="IPR044861">
    <property type="entry name" value="IPNS-like_FE2OG_OXY"/>
</dbReference>
<evidence type="ECO:0000313" key="6">
    <source>
        <dbReference type="Proteomes" id="UP001318860"/>
    </source>
</evidence>
<dbReference type="InterPro" id="IPR050231">
    <property type="entry name" value="Iron_ascorbate_oxido_reductase"/>
</dbReference>
<evidence type="ECO:0000259" key="3">
    <source>
        <dbReference type="Pfam" id="PF03171"/>
    </source>
</evidence>
<evidence type="ECO:0000256" key="1">
    <source>
        <dbReference type="ARBA" id="ARBA00022723"/>
    </source>
</evidence>
<accession>A0ABR0X0L1</accession>
<feature type="domain" description="Non-haem dioxygenase N-terminal" evidence="4">
    <location>
        <begin position="63"/>
        <end position="166"/>
    </location>
</feature>
<protein>
    <recommendedName>
        <fullName evidence="7">Gibberellin 20 oxidase</fullName>
    </recommendedName>
</protein>
<evidence type="ECO:0000313" key="5">
    <source>
        <dbReference type="EMBL" id="KAK6152979.1"/>
    </source>
</evidence>
<keyword evidence="6" id="KW-1185">Reference proteome</keyword>
<evidence type="ECO:0000259" key="4">
    <source>
        <dbReference type="Pfam" id="PF14226"/>
    </source>
</evidence>
<evidence type="ECO:0000256" key="2">
    <source>
        <dbReference type="ARBA" id="ARBA00023004"/>
    </source>
</evidence>
<sequence length="433" mass="48746">MDSSATTLILCPKLQLKNDRSSENDQVLVFDTTLFEKQPNLPTQFMWPHEDLPYGAQDELNDPPVDLKGFLNGNQESIDFAAAQIRTACLDHGFFQVINHGVDTNIVQSAHEKMDAFFNLTLTKKLSIKRKPGGLCGYSGAHADRFSSKLPWKETLSFTYKHANEPATGLDVVNYIKYGLGKEFEEAGYVYQKYCEAMKKLSLSILELLAISLGVDRSYYRKFFEDGRSVMRGNNYPPCERSFVSPCKHSALSNGRYKSCLHRAVVNKEKVRRSLVFFVNPKEDKIVRPPQDLMQREEARKYPDFTWLDLQEFTQNHYRADTTTLQNFCQDRVGPRGKIGPAGPNSYRSLISEPSTAQPMENTLKNLCGPVFQAWRAGLLRPDFFGSGILQPSPRAPLPPFISSSCVPTSGAHRCTSEAAAHRCTSEAATLYL</sequence>
<dbReference type="Pfam" id="PF03171">
    <property type="entry name" value="2OG-FeII_Oxy"/>
    <property type="match status" value="1"/>
</dbReference>
<dbReference type="Gene3D" id="2.60.120.330">
    <property type="entry name" value="B-lactam Antibiotic, Isopenicillin N Synthase, Chain"/>
    <property type="match status" value="2"/>
</dbReference>
<dbReference type="InterPro" id="IPR026992">
    <property type="entry name" value="DIOX_N"/>
</dbReference>
<name>A0ABR0X0L1_REHGL</name>
<dbReference type="EMBL" id="JABTTQ020000006">
    <property type="protein sequence ID" value="KAK6152979.1"/>
    <property type="molecule type" value="Genomic_DNA"/>
</dbReference>
<evidence type="ECO:0008006" key="7">
    <source>
        <dbReference type="Google" id="ProtNLM"/>
    </source>
</evidence>